<keyword evidence="3" id="KW-1185">Reference proteome</keyword>
<dbReference type="CDD" id="cd20071">
    <property type="entry name" value="SET_SMYD"/>
    <property type="match status" value="1"/>
</dbReference>
<dbReference type="InterPro" id="IPR053209">
    <property type="entry name" value="Gramillin-biosynth_MTr"/>
</dbReference>
<dbReference type="Gene3D" id="2.170.270.10">
    <property type="entry name" value="SET domain"/>
    <property type="match status" value="1"/>
</dbReference>
<accession>A0ABD1XNK2</accession>
<comment type="caution">
    <text evidence="2">The sequence shown here is derived from an EMBL/GenBank/DDBJ whole genome shotgun (WGS) entry which is preliminary data.</text>
</comment>
<evidence type="ECO:0000259" key="1">
    <source>
        <dbReference type="PROSITE" id="PS50280"/>
    </source>
</evidence>
<dbReference type="InterPro" id="IPR001214">
    <property type="entry name" value="SET_dom"/>
</dbReference>
<name>A0ABD1XNK2_9MARC</name>
<dbReference type="SMART" id="SM00317">
    <property type="entry name" value="SET"/>
    <property type="match status" value="1"/>
</dbReference>
<dbReference type="Proteomes" id="UP001605036">
    <property type="component" value="Unassembled WGS sequence"/>
</dbReference>
<dbReference type="PANTHER" id="PTHR47643:SF2">
    <property type="entry name" value="TPR DOMAIN PROTEIN (AFU_ORTHOLOGUE AFUA_5G12710)"/>
    <property type="match status" value="1"/>
</dbReference>
<evidence type="ECO:0000313" key="2">
    <source>
        <dbReference type="EMBL" id="KAL2610497.1"/>
    </source>
</evidence>
<proteinExistence type="predicted"/>
<evidence type="ECO:0000313" key="3">
    <source>
        <dbReference type="Proteomes" id="UP001605036"/>
    </source>
</evidence>
<dbReference type="PROSITE" id="PS50280">
    <property type="entry name" value="SET"/>
    <property type="match status" value="1"/>
</dbReference>
<dbReference type="EMBL" id="JBHFFA010000008">
    <property type="protein sequence ID" value="KAL2610497.1"/>
    <property type="molecule type" value="Genomic_DNA"/>
</dbReference>
<dbReference type="Pfam" id="PF00856">
    <property type="entry name" value="SET"/>
    <property type="match status" value="1"/>
</dbReference>
<reference evidence="2 3" key="1">
    <citation type="submission" date="2024-09" db="EMBL/GenBank/DDBJ databases">
        <title>Chromosome-scale assembly of Riccia fluitans.</title>
        <authorList>
            <person name="Paukszto L."/>
            <person name="Sawicki J."/>
            <person name="Karawczyk K."/>
            <person name="Piernik-Szablinska J."/>
            <person name="Szczecinska M."/>
            <person name="Mazdziarz M."/>
        </authorList>
    </citation>
    <scope>NUCLEOTIDE SEQUENCE [LARGE SCALE GENOMIC DNA]</scope>
    <source>
        <strain evidence="2">Rf_01</strain>
        <tissue evidence="2">Aerial parts of the thallus</tissue>
    </source>
</reference>
<sequence length="420" mass="47676">MDFSLLLRMNLLDNPHLLSLELAGGKDRDVNVRELAERIQCRLDETSGKYNVLGMMKEAGAMKIPYLDHAEYLGPIRVADKQGKGIRRGLVATKKIAAGTLILCRKAWAIVFEEERKVARDIDTEDHLVLRILEKLQREGITAEELYSRIYGGASMPPVLPAESRILFSESDMDRIGFIVRYSCFQVPRLTELSDSKAMRETIGRGLWILPSFVNHSCVANAIHNILGDTMFIRAVRDIDEGEEIFLSYVDPLHNFLERTSKLEERGFRCRCSLCSFERGHPDLDVNGFRSGIARQLEQIGLSDLELKAGQVEQEVDPLLDLFACVRYTSGTWALGRSISLAWKLRCFYKLLGRQNETKKWAKRTQIVFEAVFGEGELWQNLTEDYKLNALTPLPPDPSEITTFNHSLVSLLYRGGFIVS</sequence>
<dbReference type="PANTHER" id="PTHR47643">
    <property type="entry name" value="TPR DOMAIN PROTEIN (AFU_ORTHOLOGUE AFUA_5G12710)"/>
    <property type="match status" value="1"/>
</dbReference>
<feature type="domain" description="SET" evidence="1">
    <location>
        <begin position="74"/>
        <end position="250"/>
    </location>
</feature>
<dbReference type="AlphaFoldDB" id="A0ABD1XNK2"/>
<gene>
    <name evidence="2" type="ORF">R1flu_029070</name>
</gene>
<dbReference type="InterPro" id="IPR046341">
    <property type="entry name" value="SET_dom_sf"/>
</dbReference>
<protein>
    <recommendedName>
        <fullName evidence="1">SET domain-containing protein</fullName>
    </recommendedName>
</protein>
<dbReference type="SUPFAM" id="SSF82199">
    <property type="entry name" value="SET domain"/>
    <property type="match status" value="1"/>
</dbReference>
<organism evidence="2 3">
    <name type="scientific">Riccia fluitans</name>
    <dbReference type="NCBI Taxonomy" id="41844"/>
    <lineage>
        <taxon>Eukaryota</taxon>
        <taxon>Viridiplantae</taxon>
        <taxon>Streptophyta</taxon>
        <taxon>Embryophyta</taxon>
        <taxon>Marchantiophyta</taxon>
        <taxon>Marchantiopsida</taxon>
        <taxon>Marchantiidae</taxon>
        <taxon>Marchantiales</taxon>
        <taxon>Ricciaceae</taxon>
        <taxon>Riccia</taxon>
    </lineage>
</organism>